<sequence>LLSQNQKQAQYQAISSSKQGSGERIPMADYALSNTDVISHDLLLVLELVLLRTRPFAGLPRPCRGGVQAMAPCDHRCQLPPPPPLPPHACRRRRILLRQFPLVDGTTTNY</sequence>
<evidence type="ECO:0000313" key="2">
    <source>
        <dbReference type="EMBL" id="OEL33263.1"/>
    </source>
</evidence>
<dbReference type="AlphaFoldDB" id="A0A1E5W716"/>
<evidence type="ECO:0000256" key="1">
    <source>
        <dbReference type="SAM" id="MobiDB-lite"/>
    </source>
</evidence>
<dbReference type="EMBL" id="LWDX02019277">
    <property type="protein sequence ID" value="OEL33263.1"/>
    <property type="molecule type" value="Genomic_DNA"/>
</dbReference>
<feature type="compositionally biased region" description="Polar residues" evidence="1">
    <location>
        <begin position="1"/>
        <end position="20"/>
    </location>
</feature>
<protein>
    <submittedName>
        <fullName evidence="2">Uncharacterized protein</fullName>
    </submittedName>
</protein>
<organism evidence="2 3">
    <name type="scientific">Dichanthelium oligosanthes</name>
    <dbReference type="NCBI Taxonomy" id="888268"/>
    <lineage>
        <taxon>Eukaryota</taxon>
        <taxon>Viridiplantae</taxon>
        <taxon>Streptophyta</taxon>
        <taxon>Embryophyta</taxon>
        <taxon>Tracheophyta</taxon>
        <taxon>Spermatophyta</taxon>
        <taxon>Magnoliopsida</taxon>
        <taxon>Liliopsida</taxon>
        <taxon>Poales</taxon>
        <taxon>Poaceae</taxon>
        <taxon>PACMAD clade</taxon>
        <taxon>Panicoideae</taxon>
        <taxon>Panicodae</taxon>
        <taxon>Paniceae</taxon>
        <taxon>Dichantheliinae</taxon>
        <taxon>Dichanthelium</taxon>
    </lineage>
</organism>
<name>A0A1E5W716_9POAL</name>
<reference evidence="2 3" key="1">
    <citation type="submission" date="2016-09" db="EMBL/GenBank/DDBJ databases">
        <title>The draft genome of Dichanthelium oligosanthes: A C3 panicoid grass species.</title>
        <authorList>
            <person name="Studer A.J."/>
            <person name="Schnable J.C."/>
            <person name="Brutnell T.P."/>
        </authorList>
    </citation>
    <scope>NUCLEOTIDE SEQUENCE [LARGE SCALE GENOMIC DNA]</scope>
    <source>
        <strain evidence="3">cv. Kellogg 1175</strain>
        <tissue evidence="2">Leaf</tissue>
    </source>
</reference>
<feature type="non-terminal residue" evidence="2">
    <location>
        <position position="1"/>
    </location>
</feature>
<evidence type="ECO:0000313" key="3">
    <source>
        <dbReference type="Proteomes" id="UP000095767"/>
    </source>
</evidence>
<accession>A0A1E5W716</accession>
<proteinExistence type="predicted"/>
<comment type="caution">
    <text evidence="2">The sequence shown here is derived from an EMBL/GenBank/DDBJ whole genome shotgun (WGS) entry which is preliminary data.</text>
</comment>
<feature type="region of interest" description="Disordered" evidence="1">
    <location>
        <begin position="1"/>
        <end position="23"/>
    </location>
</feature>
<dbReference type="Proteomes" id="UP000095767">
    <property type="component" value="Unassembled WGS sequence"/>
</dbReference>
<keyword evidence="3" id="KW-1185">Reference proteome</keyword>
<gene>
    <name evidence="2" type="ORF">BAE44_0005720</name>
</gene>